<name>A0A2P5WTN6_GOSBA</name>
<evidence type="ECO:0000313" key="2">
    <source>
        <dbReference type="Proteomes" id="UP000239757"/>
    </source>
</evidence>
<protein>
    <submittedName>
        <fullName evidence="1">Uncharacterized protein</fullName>
    </submittedName>
</protein>
<organism evidence="1 2">
    <name type="scientific">Gossypium barbadense</name>
    <name type="common">Sea Island cotton</name>
    <name type="synonym">Hibiscus barbadensis</name>
    <dbReference type="NCBI Taxonomy" id="3634"/>
    <lineage>
        <taxon>Eukaryota</taxon>
        <taxon>Viridiplantae</taxon>
        <taxon>Streptophyta</taxon>
        <taxon>Embryophyta</taxon>
        <taxon>Tracheophyta</taxon>
        <taxon>Spermatophyta</taxon>
        <taxon>Magnoliopsida</taxon>
        <taxon>eudicotyledons</taxon>
        <taxon>Gunneridae</taxon>
        <taxon>Pentapetalae</taxon>
        <taxon>rosids</taxon>
        <taxon>malvids</taxon>
        <taxon>Malvales</taxon>
        <taxon>Malvaceae</taxon>
        <taxon>Malvoideae</taxon>
        <taxon>Gossypium</taxon>
    </lineage>
</organism>
<reference evidence="1 2" key="1">
    <citation type="submission" date="2015-01" db="EMBL/GenBank/DDBJ databases">
        <title>Genome of allotetraploid Gossypium barbadense reveals genomic plasticity and fiber elongation in cotton evolution.</title>
        <authorList>
            <person name="Chen X."/>
            <person name="Liu X."/>
            <person name="Zhao B."/>
            <person name="Zheng H."/>
            <person name="Hu Y."/>
            <person name="Lu G."/>
            <person name="Yang C."/>
            <person name="Chen J."/>
            <person name="Shan C."/>
            <person name="Zhang L."/>
            <person name="Zhou Y."/>
            <person name="Wang L."/>
            <person name="Guo W."/>
            <person name="Bai Y."/>
            <person name="Ruan J."/>
            <person name="Shangguan X."/>
            <person name="Mao Y."/>
            <person name="Jiang J."/>
            <person name="Zhu Y."/>
            <person name="Lei J."/>
            <person name="Kang H."/>
            <person name="Chen S."/>
            <person name="He X."/>
            <person name="Wang R."/>
            <person name="Wang Y."/>
            <person name="Chen J."/>
            <person name="Wang L."/>
            <person name="Yu S."/>
            <person name="Wang B."/>
            <person name="Wei J."/>
            <person name="Song S."/>
            <person name="Lu X."/>
            <person name="Gao Z."/>
            <person name="Gu W."/>
            <person name="Deng X."/>
            <person name="Ma D."/>
            <person name="Wang S."/>
            <person name="Liang W."/>
            <person name="Fang L."/>
            <person name="Cai C."/>
            <person name="Zhu X."/>
            <person name="Zhou B."/>
            <person name="Zhang Y."/>
            <person name="Chen Z."/>
            <person name="Xu S."/>
            <person name="Zhu R."/>
            <person name="Wang S."/>
            <person name="Zhang T."/>
            <person name="Zhao G."/>
        </authorList>
    </citation>
    <scope>NUCLEOTIDE SEQUENCE [LARGE SCALE GENOMIC DNA]</scope>
    <source>
        <strain evidence="2">cv. Xinhai21</strain>
        <tissue evidence="1">Leaf</tissue>
    </source>
</reference>
<dbReference type="Proteomes" id="UP000239757">
    <property type="component" value="Unassembled WGS sequence"/>
</dbReference>
<dbReference type="AlphaFoldDB" id="A0A2P5WTN6"/>
<accession>A0A2P5WTN6</accession>
<dbReference type="EMBL" id="KZ666526">
    <property type="protein sequence ID" value="PPR94446.1"/>
    <property type="molecule type" value="Genomic_DNA"/>
</dbReference>
<gene>
    <name evidence="1" type="ORF">GOBAR_AA26222</name>
</gene>
<sequence>MVYPGEGVALWRAKKHTGGLNLHRSAFMVCGAPSYPPPCDIPPSGLRGPSWEHSLGWGWGSGFRVTVLFGCFIGPGHFFLPTFERLDDKGRVKSPEGSIEKGLSTGEVEKALVAR</sequence>
<evidence type="ECO:0000313" key="1">
    <source>
        <dbReference type="EMBL" id="PPR94446.1"/>
    </source>
</evidence>
<proteinExistence type="predicted"/>